<dbReference type="PANTHER" id="PTHR11360:SF286">
    <property type="entry name" value="GH22266P"/>
    <property type="match status" value="1"/>
</dbReference>
<dbReference type="InterPro" id="IPR011701">
    <property type="entry name" value="MFS"/>
</dbReference>
<dbReference type="OrthoDB" id="410267at2759"/>
<reference evidence="2 3" key="1">
    <citation type="journal article" date="2011" name="Science">
        <title>The ecoresponsive genome of Daphnia pulex.</title>
        <authorList>
            <person name="Colbourne J.K."/>
            <person name="Pfrender M.E."/>
            <person name="Gilbert D."/>
            <person name="Thomas W.K."/>
            <person name="Tucker A."/>
            <person name="Oakley T.H."/>
            <person name="Tokishita S."/>
            <person name="Aerts A."/>
            <person name="Arnold G.J."/>
            <person name="Basu M.K."/>
            <person name="Bauer D.J."/>
            <person name="Caceres C.E."/>
            <person name="Carmel L."/>
            <person name="Casola C."/>
            <person name="Choi J.H."/>
            <person name="Detter J.C."/>
            <person name="Dong Q."/>
            <person name="Dusheyko S."/>
            <person name="Eads B.D."/>
            <person name="Frohlich T."/>
            <person name="Geiler-Samerotte K.A."/>
            <person name="Gerlach D."/>
            <person name="Hatcher P."/>
            <person name="Jogdeo S."/>
            <person name="Krijgsveld J."/>
            <person name="Kriventseva E.V."/>
            <person name="Kultz D."/>
            <person name="Laforsch C."/>
            <person name="Lindquist E."/>
            <person name="Lopez J."/>
            <person name="Manak J.R."/>
            <person name="Muller J."/>
            <person name="Pangilinan J."/>
            <person name="Patwardhan R.P."/>
            <person name="Pitluck S."/>
            <person name="Pritham E.J."/>
            <person name="Rechtsteiner A."/>
            <person name="Rho M."/>
            <person name="Rogozin I.B."/>
            <person name="Sakarya O."/>
            <person name="Salamov A."/>
            <person name="Schaack S."/>
            <person name="Shapiro H."/>
            <person name="Shiga Y."/>
            <person name="Skalitzky C."/>
            <person name="Smith Z."/>
            <person name="Souvorov A."/>
            <person name="Sung W."/>
            <person name="Tang Z."/>
            <person name="Tsuchiya D."/>
            <person name="Tu H."/>
            <person name="Vos H."/>
            <person name="Wang M."/>
            <person name="Wolf Y.I."/>
            <person name="Yamagata H."/>
            <person name="Yamada T."/>
            <person name="Ye Y."/>
            <person name="Shaw J.R."/>
            <person name="Andrews J."/>
            <person name="Crease T.J."/>
            <person name="Tang H."/>
            <person name="Lucas S.M."/>
            <person name="Robertson H.M."/>
            <person name="Bork P."/>
            <person name="Koonin E.V."/>
            <person name="Zdobnov E.M."/>
            <person name="Grigoriev I.V."/>
            <person name="Lynch M."/>
            <person name="Boore J.L."/>
        </authorList>
    </citation>
    <scope>NUCLEOTIDE SEQUENCE [LARGE SCALE GENOMIC DNA]</scope>
</reference>
<feature type="transmembrane region" description="Helical" evidence="1">
    <location>
        <begin position="236"/>
        <end position="253"/>
    </location>
</feature>
<dbReference type="KEGG" id="dpx:DAPPUDRAFT_326060"/>
<dbReference type="InterPro" id="IPR050327">
    <property type="entry name" value="Proton-linked_MCT"/>
</dbReference>
<sequence length="264" mass="29505">MSFAPSNNKYRVISGIYLNCGVFGALLIPLNPQRCNKVRSETVKLLEQKDIEAVMFENSPITKEIELNIRNNLNVSEQEKVDSKTKRENLMQKYFSNFSKLFKFSLFRSPTFVVICVSSFFQSFGWLVPFMYLAAHAVNMGIPKEKASFLLSIVGICNMIGRIINGWLSDNPKVSVLFLNNMGLTVSGLLIMACPLCISYYQLVIFSIALGLFTSCTAVTRPILLGELLGLENVNNAYGLMLVFFGVATLFETPTAGTDKNFHN</sequence>
<dbReference type="Pfam" id="PF07690">
    <property type="entry name" value="MFS_1"/>
    <property type="match status" value="1"/>
</dbReference>
<dbReference type="HOGENOM" id="CLU_1054720_0_0_1"/>
<feature type="transmembrane region" description="Helical" evidence="1">
    <location>
        <begin position="112"/>
        <end position="135"/>
    </location>
</feature>
<feature type="transmembrane region" description="Helical" evidence="1">
    <location>
        <begin position="174"/>
        <end position="196"/>
    </location>
</feature>
<dbReference type="Proteomes" id="UP000000305">
    <property type="component" value="Unassembled WGS sequence"/>
</dbReference>
<dbReference type="EMBL" id="GL732598">
    <property type="protein sequence ID" value="EFX72615.1"/>
    <property type="molecule type" value="Genomic_DNA"/>
</dbReference>
<dbReference type="GO" id="GO:0015718">
    <property type="term" value="P:monocarboxylic acid transport"/>
    <property type="evidence" value="ECO:0000318"/>
    <property type="project" value="GO_Central"/>
</dbReference>
<keyword evidence="1" id="KW-1133">Transmembrane helix</keyword>
<dbReference type="PhylomeDB" id="E9H6L5"/>
<dbReference type="eggNOG" id="KOG2504">
    <property type="taxonomic scope" value="Eukaryota"/>
</dbReference>
<dbReference type="SUPFAM" id="SSF103473">
    <property type="entry name" value="MFS general substrate transporter"/>
    <property type="match status" value="1"/>
</dbReference>
<name>E9H6L5_DAPPU</name>
<dbReference type="GO" id="GO:0008028">
    <property type="term" value="F:monocarboxylic acid transmembrane transporter activity"/>
    <property type="evidence" value="ECO:0000318"/>
    <property type="project" value="GO_Central"/>
</dbReference>
<protein>
    <recommendedName>
        <fullName evidence="4">Major facilitator superfamily (MFS) profile domain-containing protein</fullName>
    </recommendedName>
</protein>
<dbReference type="OMA" id="LIMACPL"/>
<dbReference type="InParanoid" id="E9H6L5"/>
<feature type="transmembrane region" description="Helical" evidence="1">
    <location>
        <begin position="12"/>
        <end position="30"/>
    </location>
</feature>
<feature type="transmembrane region" description="Helical" evidence="1">
    <location>
        <begin position="203"/>
        <end position="224"/>
    </location>
</feature>
<keyword evidence="1" id="KW-0472">Membrane</keyword>
<evidence type="ECO:0008006" key="4">
    <source>
        <dbReference type="Google" id="ProtNLM"/>
    </source>
</evidence>
<evidence type="ECO:0000313" key="3">
    <source>
        <dbReference type="Proteomes" id="UP000000305"/>
    </source>
</evidence>
<evidence type="ECO:0000313" key="2">
    <source>
        <dbReference type="EMBL" id="EFX72615.1"/>
    </source>
</evidence>
<keyword evidence="1" id="KW-0812">Transmembrane</keyword>
<dbReference type="GO" id="GO:0005886">
    <property type="term" value="C:plasma membrane"/>
    <property type="evidence" value="ECO:0000318"/>
    <property type="project" value="GO_Central"/>
</dbReference>
<keyword evidence="3" id="KW-1185">Reference proteome</keyword>
<evidence type="ECO:0000256" key="1">
    <source>
        <dbReference type="SAM" id="Phobius"/>
    </source>
</evidence>
<accession>E9H6L5</accession>
<dbReference type="AlphaFoldDB" id="E9H6L5"/>
<dbReference type="PANTHER" id="PTHR11360">
    <property type="entry name" value="MONOCARBOXYLATE TRANSPORTER"/>
    <property type="match status" value="1"/>
</dbReference>
<gene>
    <name evidence="2" type="ORF">DAPPUDRAFT_326060</name>
</gene>
<feature type="transmembrane region" description="Helical" evidence="1">
    <location>
        <begin position="147"/>
        <end position="168"/>
    </location>
</feature>
<organism evidence="2 3">
    <name type="scientific">Daphnia pulex</name>
    <name type="common">Water flea</name>
    <dbReference type="NCBI Taxonomy" id="6669"/>
    <lineage>
        <taxon>Eukaryota</taxon>
        <taxon>Metazoa</taxon>
        <taxon>Ecdysozoa</taxon>
        <taxon>Arthropoda</taxon>
        <taxon>Crustacea</taxon>
        <taxon>Branchiopoda</taxon>
        <taxon>Diplostraca</taxon>
        <taxon>Cladocera</taxon>
        <taxon>Anomopoda</taxon>
        <taxon>Daphniidae</taxon>
        <taxon>Daphnia</taxon>
    </lineage>
</organism>
<proteinExistence type="predicted"/>
<dbReference type="InterPro" id="IPR036259">
    <property type="entry name" value="MFS_trans_sf"/>
</dbReference>
<dbReference type="Gene3D" id="1.20.1250.20">
    <property type="entry name" value="MFS general substrate transporter like domains"/>
    <property type="match status" value="1"/>
</dbReference>